<dbReference type="PROSITE" id="PS51462">
    <property type="entry name" value="NUDIX"/>
    <property type="match status" value="1"/>
</dbReference>
<evidence type="ECO:0000256" key="2">
    <source>
        <dbReference type="ARBA" id="ARBA00022801"/>
    </source>
</evidence>
<dbReference type="InterPro" id="IPR000086">
    <property type="entry name" value="NUDIX_hydrolase_dom"/>
</dbReference>
<evidence type="ECO:0000313" key="6">
    <source>
        <dbReference type="Proteomes" id="UP000199223"/>
    </source>
</evidence>
<dbReference type="InterPro" id="IPR015797">
    <property type="entry name" value="NUDIX_hydrolase-like_dom_sf"/>
</dbReference>
<dbReference type="PRINTS" id="PR00502">
    <property type="entry name" value="NUDIXFAMILY"/>
</dbReference>
<evidence type="ECO:0000259" key="4">
    <source>
        <dbReference type="PROSITE" id="PS51462"/>
    </source>
</evidence>
<dbReference type="PANTHER" id="PTHR43046:SF14">
    <property type="entry name" value="MUTT_NUDIX FAMILY PROTEIN"/>
    <property type="match status" value="1"/>
</dbReference>
<dbReference type="RefSeq" id="WP_092264560.1">
    <property type="nucleotide sequence ID" value="NZ_FNZA01000008.1"/>
</dbReference>
<evidence type="ECO:0000256" key="3">
    <source>
        <dbReference type="RuleBase" id="RU003476"/>
    </source>
</evidence>
<sequence length="137" mass="15312">MTPRLRAVGLLLNPERQVLLMLRRKNGTSYATLPGGGIEPGETPAQACAREVLEEVNLSVKVGEEVLVLDNLNNREHYLLCEVLGGEMRLGDGPEGIRQSEANWYEPQWVSLDRLEEVNLVPEQVRELVRRLASEGP</sequence>
<dbReference type="SUPFAM" id="SSF55811">
    <property type="entry name" value="Nudix"/>
    <property type="match status" value="1"/>
</dbReference>
<comment type="cofactor">
    <cofactor evidence="1">
        <name>Mg(2+)</name>
        <dbReference type="ChEBI" id="CHEBI:18420"/>
    </cofactor>
</comment>
<gene>
    <name evidence="5" type="ORF">SAMN04488058_108103</name>
</gene>
<name>A0A1H6YVV1_9DEIO</name>
<keyword evidence="6" id="KW-1185">Reference proteome</keyword>
<dbReference type="STRING" id="856736.SAMN04488058_108103"/>
<dbReference type="GO" id="GO:0016787">
    <property type="term" value="F:hydrolase activity"/>
    <property type="evidence" value="ECO:0007669"/>
    <property type="project" value="UniProtKB-KW"/>
</dbReference>
<dbReference type="Gene3D" id="3.90.79.10">
    <property type="entry name" value="Nucleoside Triphosphate Pyrophosphohydrolase"/>
    <property type="match status" value="1"/>
</dbReference>
<dbReference type="EMBL" id="FNZA01000008">
    <property type="protein sequence ID" value="SEJ45388.1"/>
    <property type="molecule type" value="Genomic_DNA"/>
</dbReference>
<evidence type="ECO:0000313" key="5">
    <source>
        <dbReference type="EMBL" id="SEJ45388.1"/>
    </source>
</evidence>
<accession>A0A1H6YVV1</accession>
<dbReference type="InterPro" id="IPR020476">
    <property type="entry name" value="Nudix_hydrolase"/>
</dbReference>
<keyword evidence="2 3" id="KW-0378">Hydrolase</keyword>
<dbReference type="InterPro" id="IPR020084">
    <property type="entry name" value="NUDIX_hydrolase_CS"/>
</dbReference>
<dbReference type="PROSITE" id="PS00893">
    <property type="entry name" value="NUDIX_BOX"/>
    <property type="match status" value="1"/>
</dbReference>
<organism evidence="5 6">
    <name type="scientific">Deinococcus reticulitermitis</name>
    <dbReference type="NCBI Taxonomy" id="856736"/>
    <lineage>
        <taxon>Bacteria</taxon>
        <taxon>Thermotogati</taxon>
        <taxon>Deinococcota</taxon>
        <taxon>Deinococci</taxon>
        <taxon>Deinococcales</taxon>
        <taxon>Deinococcaceae</taxon>
        <taxon>Deinococcus</taxon>
    </lineage>
</organism>
<protein>
    <submittedName>
        <fullName evidence="5">Mutator mutT protein</fullName>
    </submittedName>
</protein>
<feature type="domain" description="Nudix hydrolase" evidence="4">
    <location>
        <begin position="2"/>
        <end position="133"/>
    </location>
</feature>
<evidence type="ECO:0000256" key="1">
    <source>
        <dbReference type="ARBA" id="ARBA00001946"/>
    </source>
</evidence>
<dbReference type="CDD" id="cd04669">
    <property type="entry name" value="NUDIX_Hydrolase"/>
    <property type="match status" value="1"/>
</dbReference>
<dbReference type="Proteomes" id="UP000199223">
    <property type="component" value="Unassembled WGS sequence"/>
</dbReference>
<comment type="similarity">
    <text evidence="3">Belongs to the Nudix hydrolase family.</text>
</comment>
<dbReference type="PANTHER" id="PTHR43046">
    <property type="entry name" value="GDP-MANNOSE MANNOSYL HYDROLASE"/>
    <property type="match status" value="1"/>
</dbReference>
<reference evidence="6" key="1">
    <citation type="submission" date="2016-10" db="EMBL/GenBank/DDBJ databases">
        <authorList>
            <person name="Varghese N."/>
            <person name="Submissions S."/>
        </authorList>
    </citation>
    <scope>NUCLEOTIDE SEQUENCE [LARGE SCALE GENOMIC DNA]</scope>
    <source>
        <strain evidence="6">CGMCC 1.10218</strain>
    </source>
</reference>
<dbReference type="OrthoDB" id="511483at2"/>
<proteinExistence type="inferred from homology"/>
<dbReference type="Pfam" id="PF00293">
    <property type="entry name" value="NUDIX"/>
    <property type="match status" value="1"/>
</dbReference>
<dbReference type="AlphaFoldDB" id="A0A1H6YVV1"/>